<dbReference type="AlphaFoldDB" id="A0A0E9U8C5"/>
<name>A0A0E9U8C5_ANGAN</name>
<sequence length="34" mass="3797">MSFSRNCVHVTLSESTSLPCCFDGLQYIVTELLC</sequence>
<protein>
    <submittedName>
        <fullName evidence="1">Uncharacterized protein</fullName>
    </submittedName>
</protein>
<evidence type="ECO:0000313" key="1">
    <source>
        <dbReference type="EMBL" id="JAH62091.1"/>
    </source>
</evidence>
<accession>A0A0E9U8C5</accession>
<proteinExistence type="predicted"/>
<dbReference type="EMBL" id="GBXM01046486">
    <property type="protein sequence ID" value="JAH62091.1"/>
    <property type="molecule type" value="Transcribed_RNA"/>
</dbReference>
<organism evidence="1">
    <name type="scientific">Anguilla anguilla</name>
    <name type="common">European freshwater eel</name>
    <name type="synonym">Muraena anguilla</name>
    <dbReference type="NCBI Taxonomy" id="7936"/>
    <lineage>
        <taxon>Eukaryota</taxon>
        <taxon>Metazoa</taxon>
        <taxon>Chordata</taxon>
        <taxon>Craniata</taxon>
        <taxon>Vertebrata</taxon>
        <taxon>Euteleostomi</taxon>
        <taxon>Actinopterygii</taxon>
        <taxon>Neopterygii</taxon>
        <taxon>Teleostei</taxon>
        <taxon>Anguilliformes</taxon>
        <taxon>Anguillidae</taxon>
        <taxon>Anguilla</taxon>
    </lineage>
</organism>
<reference evidence="1" key="2">
    <citation type="journal article" date="2015" name="Fish Shellfish Immunol.">
        <title>Early steps in the European eel (Anguilla anguilla)-Vibrio vulnificus interaction in the gills: Role of the RtxA13 toxin.</title>
        <authorList>
            <person name="Callol A."/>
            <person name="Pajuelo D."/>
            <person name="Ebbesson L."/>
            <person name="Teles M."/>
            <person name="MacKenzie S."/>
            <person name="Amaro C."/>
        </authorList>
    </citation>
    <scope>NUCLEOTIDE SEQUENCE</scope>
</reference>
<reference evidence="1" key="1">
    <citation type="submission" date="2014-11" db="EMBL/GenBank/DDBJ databases">
        <authorList>
            <person name="Amaro Gonzalez C."/>
        </authorList>
    </citation>
    <scope>NUCLEOTIDE SEQUENCE</scope>
</reference>